<dbReference type="InParanoid" id="A0A6L2QBI2"/>
<comment type="caution">
    <text evidence="1">The sequence shown here is derived from an EMBL/GenBank/DDBJ whole genome shotgun (WGS) entry which is preliminary data.</text>
</comment>
<organism evidence="1 2">
    <name type="scientific">Coptotermes formosanus</name>
    <name type="common">Formosan subterranean termite</name>
    <dbReference type="NCBI Taxonomy" id="36987"/>
    <lineage>
        <taxon>Eukaryota</taxon>
        <taxon>Metazoa</taxon>
        <taxon>Ecdysozoa</taxon>
        <taxon>Arthropoda</taxon>
        <taxon>Hexapoda</taxon>
        <taxon>Insecta</taxon>
        <taxon>Pterygota</taxon>
        <taxon>Neoptera</taxon>
        <taxon>Polyneoptera</taxon>
        <taxon>Dictyoptera</taxon>
        <taxon>Blattodea</taxon>
        <taxon>Blattoidea</taxon>
        <taxon>Termitoidae</taxon>
        <taxon>Rhinotermitidae</taxon>
        <taxon>Coptotermes</taxon>
    </lineage>
</organism>
<keyword evidence="2" id="KW-1185">Reference proteome</keyword>
<proteinExistence type="predicted"/>
<protein>
    <recommendedName>
        <fullName evidence="3">Mos1 transposase HTH domain-containing protein</fullName>
    </recommendedName>
</protein>
<dbReference type="AlphaFoldDB" id="A0A6L2QBI2"/>
<dbReference type="Proteomes" id="UP000502823">
    <property type="component" value="Unassembled WGS sequence"/>
</dbReference>
<gene>
    <name evidence="1" type="ORF">Cfor_11282</name>
</gene>
<dbReference type="OrthoDB" id="10017160at2759"/>
<dbReference type="EMBL" id="BLKM01000881">
    <property type="protein sequence ID" value="GFG39217.1"/>
    <property type="molecule type" value="Genomic_DNA"/>
</dbReference>
<evidence type="ECO:0000313" key="2">
    <source>
        <dbReference type="Proteomes" id="UP000502823"/>
    </source>
</evidence>
<evidence type="ECO:0008006" key="3">
    <source>
        <dbReference type="Google" id="ProtNLM"/>
    </source>
</evidence>
<evidence type="ECO:0000313" key="1">
    <source>
        <dbReference type="EMBL" id="GFG39217.1"/>
    </source>
</evidence>
<reference evidence="2" key="1">
    <citation type="submission" date="2020-01" db="EMBL/GenBank/DDBJ databases">
        <title>Draft genome sequence of the Termite Coptotermes fromosanus.</title>
        <authorList>
            <person name="Itakura S."/>
            <person name="Yosikawa Y."/>
            <person name="Umezawa K."/>
        </authorList>
    </citation>
    <scope>NUCLEOTIDE SEQUENCE [LARGE SCALE GENOMIC DNA]</scope>
</reference>
<sequence length="64" mass="7504">MIKTAFRDEDVSWTHVSVWLHRFKDGRTFVEYFERCGRPSSSSNDEVIAKVRDLVTACRRLLGK</sequence>
<accession>A0A6L2QBI2</accession>
<name>A0A6L2QBI2_COPFO</name>